<evidence type="ECO:0000313" key="2">
    <source>
        <dbReference type="EMBL" id="PWY94547.1"/>
    </source>
</evidence>
<keyword evidence="1" id="KW-0812">Transmembrane</keyword>
<dbReference type="GeneID" id="37108750"/>
<keyword evidence="1" id="KW-1133">Transmembrane helix</keyword>
<dbReference type="RefSeq" id="XP_025471308.1">
    <property type="nucleotide sequence ID" value="XM_025606607.1"/>
</dbReference>
<gene>
    <name evidence="2" type="ORF">BO94DRAFT_278158</name>
</gene>
<dbReference type="AlphaFoldDB" id="A0A317XAF4"/>
<reference evidence="2 3" key="1">
    <citation type="submission" date="2016-12" db="EMBL/GenBank/DDBJ databases">
        <title>The genomes of Aspergillus section Nigri reveals drivers in fungal speciation.</title>
        <authorList>
            <consortium name="DOE Joint Genome Institute"/>
            <person name="Vesth T.C."/>
            <person name="Nybo J."/>
            <person name="Theobald S."/>
            <person name="Brandl J."/>
            <person name="Frisvad J.C."/>
            <person name="Nielsen K.F."/>
            <person name="Lyhne E.K."/>
            <person name="Kogle M.E."/>
            <person name="Kuo A."/>
            <person name="Riley R."/>
            <person name="Clum A."/>
            <person name="Nolan M."/>
            <person name="Lipzen A."/>
            <person name="Salamov A."/>
            <person name="Henrissat B."/>
            <person name="Wiebenga A."/>
            <person name="De Vries R.P."/>
            <person name="Grigoriev I.V."/>
            <person name="Mortensen U.H."/>
            <person name="Andersen M.R."/>
            <person name="Baker S.E."/>
        </authorList>
    </citation>
    <scope>NUCLEOTIDE SEQUENCE [LARGE SCALE GENOMIC DNA]</scope>
    <source>
        <strain evidence="2 3">CBS 115572</strain>
    </source>
</reference>
<feature type="transmembrane region" description="Helical" evidence="1">
    <location>
        <begin position="66"/>
        <end position="87"/>
    </location>
</feature>
<keyword evidence="3" id="KW-1185">Reference proteome</keyword>
<organism evidence="2 3">
    <name type="scientific">Aspergillus sclerotioniger CBS 115572</name>
    <dbReference type="NCBI Taxonomy" id="1450535"/>
    <lineage>
        <taxon>Eukaryota</taxon>
        <taxon>Fungi</taxon>
        <taxon>Dikarya</taxon>
        <taxon>Ascomycota</taxon>
        <taxon>Pezizomycotina</taxon>
        <taxon>Eurotiomycetes</taxon>
        <taxon>Eurotiomycetidae</taxon>
        <taxon>Eurotiales</taxon>
        <taxon>Aspergillaceae</taxon>
        <taxon>Aspergillus</taxon>
        <taxon>Aspergillus subgen. Circumdati</taxon>
    </lineage>
</organism>
<feature type="transmembrane region" description="Helical" evidence="1">
    <location>
        <begin position="38"/>
        <end position="60"/>
    </location>
</feature>
<evidence type="ECO:0000256" key="1">
    <source>
        <dbReference type="SAM" id="Phobius"/>
    </source>
</evidence>
<name>A0A317XAF4_9EURO</name>
<sequence>MTISVFITSVPPMHFPSFFSMIISAVLSVLLPRSLSRALSMLISSPIPSIVLSTPAPIAVPVKSPLQIPILLPLYPSSILYCITTLYRLSCVRVIAYNASKTISFHYLKPGRPVIRPCARLLQEAQDNGKAD</sequence>
<dbReference type="EMBL" id="MSFK01000004">
    <property type="protein sequence ID" value="PWY94547.1"/>
    <property type="molecule type" value="Genomic_DNA"/>
</dbReference>
<keyword evidence="1" id="KW-0472">Membrane</keyword>
<protein>
    <submittedName>
        <fullName evidence="2">Uncharacterized protein</fullName>
    </submittedName>
</protein>
<proteinExistence type="predicted"/>
<accession>A0A317XAF4</accession>
<dbReference type="Proteomes" id="UP000246702">
    <property type="component" value="Unassembled WGS sequence"/>
</dbReference>
<comment type="caution">
    <text evidence="2">The sequence shown here is derived from an EMBL/GenBank/DDBJ whole genome shotgun (WGS) entry which is preliminary data.</text>
</comment>
<evidence type="ECO:0000313" key="3">
    <source>
        <dbReference type="Proteomes" id="UP000246702"/>
    </source>
</evidence>
<feature type="transmembrane region" description="Helical" evidence="1">
    <location>
        <begin position="12"/>
        <end position="31"/>
    </location>
</feature>